<dbReference type="AlphaFoldDB" id="A0AAV9K4C9"/>
<keyword evidence="5" id="KW-0804">Transcription</keyword>
<proteinExistence type="predicted"/>
<feature type="region of interest" description="Disordered" evidence="6">
    <location>
        <begin position="475"/>
        <end position="515"/>
    </location>
</feature>
<dbReference type="InterPro" id="IPR056280">
    <property type="entry name" value="AIPP2-like_SPOC"/>
</dbReference>
<dbReference type="GO" id="GO:0140566">
    <property type="term" value="F:histone reader activity"/>
    <property type="evidence" value="ECO:0007669"/>
    <property type="project" value="InterPro"/>
</dbReference>
<keyword evidence="9" id="KW-1185">Reference proteome</keyword>
<evidence type="ECO:0000313" key="8">
    <source>
        <dbReference type="EMBL" id="KAK4708158.1"/>
    </source>
</evidence>
<evidence type="ECO:0000256" key="4">
    <source>
        <dbReference type="ARBA" id="ARBA00023015"/>
    </source>
</evidence>
<evidence type="ECO:0000256" key="1">
    <source>
        <dbReference type="ARBA" id="ARBA00022723"/>
    </source>
</evidence>
<dbReference type="SUPFAM" id="SSF57903">
    <property type="entry name" value="FYVE/PHD zinc finger"/>
    <property type="match status" value="1"/>
</dbReference>
<evidence type="ECO:0000259" key="7">
    <source>
        <dbReference type="Pfam" id="PF23121"/>
    </source>
</evidence>
<dbReference type="InterPro" id="IPR013083">
    <property type="entry name" value="Znf_RING/FYVE/PHD"/>
</dbReference>
<name>A0AAV9K4C9_9SOLN</name>
<dbReference type="Pfam" id="PF23121">
    <property type="entry name" value="SPOC_AIPP2"/>
    <property type="match status" value="1"/>
</dbReference>
<evidence type="ECO:0000256" key="3">
    <source>
        <dbReference type="ARBA" id="ARBA00022833"/>
    </source>
</evidence>
<feature type="compositionally biased region" description="Polar residues" evidence="6">
    <location>
        <begin position="231"/>
        <end position="250"/>
    </location>
</feature>
<comment type="caution">
    <text evidence="8">The sequence shown here is derived from an EMBL/GenBank/DDBJ whole genome shotgun (WGS) entry which is preliminary data.</text>
</comment>
<organism evidence="8 9">
    <name type="scientific">Solanum pinnatisectum</name>
    <name type="common">tansyleaf nightshade</name>
    <dbReference type="NCBI Taxonomy" id="50273"/>
    <lineage>
        <taxon>Eukaryota</taxon>
        <taxon>Viridiplantae</taxon>
        <taxon>Streptophyta</taxon>
        <taxon>Embryophyta</taxon>
        <taxon>Tracheophyta</taxon>
        <taxon>Spermatophyta</taxon>
        <taxon>Magnoliopsida</taxon>
        <taxon>eudicotyledons</taxon>
        <taxon>Gunneridae</taxon>
        <taxon>Pentapetalae</taxon>
        <taxon>asterids</taxon>
        <taxon>lamiids</taxon>
        <taxon>Solanales</taxon>
        <taxon>Solanaceae</taxon>
        <taxon>Solanoideae</taxon>
        <taxon>Solaneae</taxon>
        <taxon>Solanum</taxon>
    </lineage>
</organism>
<dbReference type="InterPro" id="IPR019786">
    <property type="entry name" value="Zinc_finger_PHD-type_CS"/>
</dbReference>
<evidence type="ECO:0000256" key="6">
    <source>
        <dbReference type="SAM" id="MobiDB-lite"/>
    </source>
</evidence>
<feature type="compositionally biased region" description="Polar residues" evidence="6">
    <location>
        <begin position="482"/>
        <end position="492"/>
    </location>
</feature>
<feature type="region of interest" description="Disordered" evidence="6">
    <location>
        <begin position="231"/>
        <end position="251"/>
    </location>
</feature>
<dbReference type="InterPro" id="IPR049914">
    <property type="entry name" value="PHD1-3/5-6"/>
</dbReference>
<keyword evidence="2" id="KW-0863">Zinc-finger</keyword>
<dbReference type="PROSITE" id="PS01359">
    <property type="entry name" value="ZF_PHD_1"/>
    <property type="match status" value="1"/>
</dbReference>
<protein>
    <recommendedName>
        <fullName evidence="7">AIPP2-like SPOC-like domain-containing protein</fullName>
    </recommendedName>
</protein>
<keyword evidence="3" id="KW-0862">Zinc</keyword>
<dbReference type="EMBL" id="JAWPEI010000012">
    <property type="protein sequence ID" value="KAK4708158.1"/>
    <property type="molecule type" value="Genomic_DNA"/>
</dbReference>
<keyword evidence="1" id="KW-0479">Metal-binding</keyword>
<evidence type="ECO:0000256" key="5">
    <source>
        <dbReference type="ARBA" id="ARBA00023163"/>
    </source>
</evidence>
<dbReference type="PANTHER" id="PTHR33304:SF49">
    <property type="entry name" value="OS12G0161500 PROTEIN"/>
    <property type="match status" value="1"/>
</dbReference>
<keyword evidence="4" id="KW-0805">Transcription regulation</keyword>
<feature type="domain" description="AIPP2-like SPOC-like" evidence="7">
    <location>
        <begin position="316"/>
        <end position="443"/>
    </location>
</feature>
<dbReference type="GO" id="GO:0034244">
    <property type="term" value="P:negative regulation of transcription elongation by RNA polymerase II"/>
    <property type="evidence" value="ECO:0007669"/>
    <property type="project" value="InterPro"/>
</dbReference>
<dbReference type="GO" id="GO:0008270">
    <property type="term" value="F:zinc ion binding"/>
    <property type="evidence" value="ECO:0007669"/>
    <property type="project" value="UniProtKB-KW"/>
</dbReference>
<dbReference type="InterPro" id="IPR011011">
    <property type="entry name" value="Znf_FYVE_PHD"/>
</dbReference>
<accession>A0AAV9K4C9</accession>
<dbReference type="Gene3D" id="3.30.40.10">
    <property type="entry name" value="Zinc/RING finger domain, C3HC4 (zinc finger)"/>
    <property type="match status" value="1"/>
</dbReference>
<reference evidence="8 9" key="1">
    <citation type="submission" date="2023-10" db="EMBL/GenBank/DDBJ databases">
        <title>Genome-Wide Identification Analysis in wild type Solanum Pinnatisectum Reveals Some Genes Defensing Phytophthora Infestans.</title>
        <authorList>
            <person name="Sun C."/>
        </authorList>
    </citation>
    <scope>NUCLEOTIDE SEQUENCE [LARGE SCALE GENOMIC DNA]</scope>
    <source>
        <strain evidence="8">LQN</strain>
        <tissue evidence="8">Leaf</tissue>
    </source>
</reference>
<sequence length="537" mass="60058">MSGLVRPSKLLRVHLRKKNQLHRTVNLRVMHTTHKDWILVQGFDRGERTVCLTCGDKGDVKLLIYCSQCRDSAVHLYCQEKISVDGDNTDWICWDCTPKVAKVEQFRKSERISERKIHAFDVRAEWRRKLYRCKVKALRLDEARHDTSGAVQSPTAHSPFHVLQKEKPSFIDTKKHKDIGEECADVCHSEQQIESVKAGNTLLVGKRQEAYCSTLNNEEGGMVETAQVRGDSSVQDSKSAQSLGEIGNQQEMRKSRRKFVVLDDGGDFEGEGGAIGGNFSSSFPGEQNFPLDTLYSDPQVESANCLSAQPVIDSIWRGCFIFNTESESSINILAHLSNKACEKASMAANRLPVKLDVKLVSKNDVWPRSFLKLQPTDCSIALYLFPELEEDENSYDALLEDVIDNDLAMSATIDNLELLIFSSRVLPQKHWRLRRKYYLWGVFKHKSPSRSRIPTPNFLAQTSGIQNAAASDLPNEVEGAHTGSSQDQSFPSPLSILKGVNSGSPPGRFPSPLSSCCNSTSTKDSLCHHERVDSIKG</sequence>
<dbReference type="Proteomes" id="UP001311915">
    <property type="component" value="Unassembled WGS sequence"/>
</dbReference>
<dbReference type="PANTHER" id="PTHR33304">
    <property type="match status" value="1"/>
</dbReference>
<gene>
    <name evidence="8" type="ORF">R3W88_029083</name>
</gene>
<evidence type="ECO:0000313" key="9">
    <source>
        <dbReference type="Proteomes" id="UP001311915"/>
    </source>
</evidence>
<evidence type="ECO:0000256" key="2">
    <source>
        <dbReference type="ARBA" id="ARBA00022771"/>
    </source>
</evidence>